<name>A0AAE0GV65_9CHLO</name>
<keyword evidence="2 4" id="KW-0689">Ribosomal protein</keyword>
<comment type="similarity">
    <text evidence="1 4">Belongs to the universal ribosomal protein uS11 family.</text>
</comment>
<dbReference type="GO" id="GO:0006412">
    <property type="term" value="P:translation"/>
    <property type="evidence" value="ECO:0007669"/>
    <property type="project" value="InterPro"/>
</dbReference>
<dbReference type="PANTHER" id="PTHR11759">
    <property type="entry name" value="40S RIBOSOMAL PROTEIN S14/30S RIBOSOMAL PROTEIN S11"/>
    <property type="match status" value="1"/>
</dbReference>
<dbReference type="EMBL" id="LGRX02002169">
    <property type="protein sequence ID" value="KAK3284743.1"/>
    <property type="molecule type" value="Genomic_DNA"/>
</dbReference>
<dbReference type="InterPro" id="IPR036967">
    <property type="entry name" value="Ribosomal_uS11_sf"/>
</dbReference>
<dbReference type="AlphaFoldDB" id="A0AAE0GV65"/>
<dbReference type="SUPFAM" id="SSF56672">
    <property type="entry name" value="DNA/RNA polymerases"/>
    <property type="match status" value="1"/>
</dbReference>
<keyword evidence="3 4" id="KW-0687">Ribonucleoprotein</keyword>
<dbReference type="GO" id="GO:0005840">
    <property type="term" value="C:ribosome"/>
    <property type="evidence" value="ECO:0007669"/>
    <property type="project" value="UniProtKB-KW"/>
</dbReference>
<evidence type="ECO:0000256" key="1">
    <source>
        <dbReference type="ARBA" id="ARBA00006194"/>
    </source>
</evidence>
<evidence type="ECO:0000256" key="2">
    <source>
        <dbReference type="ARBA" id="ARBA00022980"/>
    </source>
</evidence>
<proteinExistence type="inferred from homology"/>
<feature type="region of interest" description="Disordered" evidence="5">
    <location>
        <begin position="654"/>
        <end position="674"/>
    </location>
</feature>
<accession>A0AAE0GV65</accession>
<keyword evidence="8" id="KW-1185">Reference proteome</keyword>
<dbReference type="Gene3D" id="3.10.10.10">
    <property type="entry name" value="HIV Type 1 Reverse Transcriptase, subunit A, domain 1"/>
    <property type="match status" value="1"/>
</dbReference>
<dbReference type="NCBIfam" id="NF007176">
    <property type="entry name" value="PRK09607.1"/>
    <property type="match status" value="1"/>
</dbReference>
<dbReference type="SUPFAM" id="SSF53137">
    <property type="entry name" value="Translational machinery components"/>
    <property type="match status" value="1"/>
</dbReference>
<dbReference type="HAMAP" id="MF_01310">
    <property type="entry name" value="Ribosomal_uS11"/>
    <property type="match status" value="1"/>
</dbReference>
<dbReference type="InterPro" id="IPR000477">
    <property type="entry name" value="RT_dom"/>
</dbReference>
<dbReference type="InterPro" id="IPR018102">
    <property type="entry name" value="Ribosomal_uS11_CS"/>
</dbReference>
<dbReference type="Proteomes" id="UP001190700">
    <property type="component" value="Unassembled WGS sequence"/>
</dbReference>
<dbReference type="PROSITE" id="PS00054">
    <property type="entry name" value="RIBOSOMAL_S11"/>
    <property type="match status" value="1"/>
</dbReference>
<comment type="caution">
    <text evidence="7">The sequence shown here is derived from an EMBL/GenBank/DDBJ whole genome shotgun (WGS) entry which is preliminary data.</text>
</comment>
<dbReference type="InterPro" id="IPR043502">
    <property type="entry name" value="DNA/RNA_pol_sf"/>
</dbReference>
<evidence type="ECO:0000313" key="8">
    <source>
        <dbReference type="Proteomes" id="UP001190700"/>
    </source>
</evidence>
<sequence length="674" mass="75419">MDRQQSLGPCEAQGRDTLAPSVIDALSGNLVPDPLSAPARDPGEFRVGTIHECTQFWDTVVTSSEMGLLVKEWAKNGVSILDFFQHFSGTYEGARFDSRTPPRMQFKNHAIPDHLIPWISGKIQDELRWGAIRVWGKEGECSPPHLVMPVGVEPAKPRKINDARFLNLWCKDIPFTYESVTMLPQILEVGDPAFIMDQANGFFHVMLTEESQQYMGFLWDGVYYVYTVLNFGWKLAPVIYSAFAGEFAGFIRRLGIPYLYYIDDNAGGPAPVGASTLTKHERAKISAFVVSSCMTAAGYFIHLEKTEFIPSLTITWLGIGIDLAKQEFFIPQKKWDKFLSLATDLRASSSISARDLERVAGKLVSMSIAAPGILIACRRLYAFLAKRHEFCRKSFFLNSKQMRHFKLYLGQLFQPSLIKWDGFSPDGFWWTTYNKLCKQKFRIAEVGEVEKVSTKEYMELNAAQSFVRIEMPSSAVPRLHANFSVQVSSRHQAVTRYSSRVHERWRRTEIPFRLGPLANPQLSIMAPKKKSDEAEENVTLGPASREGEHVFGVAHIFASFNDTFVHVTDLSGKETICRVTGGMKVKADRDEASPYAAMLAAQDVAVKCKEVGFTALHIKLRATGGNKTKTPGPGGQSALRALARSGLKIGRIEDVTPIPTDSTRRKGGRRGRRL</sequence>
<organism evidence="7 8">
    <name type="scientific">Cymbomonas tetramitiformis</name>
    <dbReference type="NCBI Taxonomy" id="36881"/>
    <lineage>
        <taxon>Eukaryota</taxon>
        <taxon>Viridiplantae</taxon>
        <taxon>Chlorophyta</taxon>
        <taxon>Pyramimonadophyceae</taxon>
        <taxon>Pyramimonadales</taxon>
        <taxon>Pyramimonadaceae</taxon>
        <taxon>Cymbomonas</taxon>
    </lineage>
</organism>
<evidence type="ECO:0000313" key="7">
    <source>
        <dbReference type="EMBL" id="KAK3284743.1"/>
    </source>
</evidence>
<evidence type="ECO:0000256" key="3">
    <source>
        <dbReference type="ARBA" id="ARBA00023274"/>
    </source>
</evidence>
<evidence type="ECO:0000256" key="4">
    <source>
        <dbReference type="RuleBase" id="RU003629"/>
    </source>
</evidence>
<dbReference type="InterPro" id="IPR001971">
    <property type="entry name" value="Ribosomal_uS11"/>
</dbReference>
<feature type="domain" description="Reverse transcriptase" evidence="6">
    <location>
        <begin position="194"/>
        <end position="320"/>
    </location>
</feature>
<dbReference type="InterPro" id="IPR043128">
    <property type="entry name" value="Rev_trsase/Diguanyl_cyclase"/>
</dbReference>
<gene>
    <name evidence="7" type="ORF">CYMTET_7622</name>
</gene>
<protein>
    <recommendedName>
        <fullName evidence="6">Reverse transcriptase domain-containing protein</fullName>
    </recommendedName>
</protein>
<dbReference type="Gene3D" id="3.30.420.80">
    <property type="entry name" value="Ribosomal protein S11"/>
    <property type="match status" value="1"/>
</dbReference>
<dbReference type="Gene3D" id="3.30.70.270">
    <property type="match status" value="1"/>
</dbReference>
<dbReference type="Pfam" id="PF00078">
    <property type="entry name" value="RVT_1"/>
    <property type="match status" value="1"/>
</dbReference>
<evidence type="ECO:0000259" key="6">
    <source>
        <dbReference type="Pfam" id="PF00078"/>
    </source>
</evidence>
<dbReference type="GO" id="GO:0003735">
    <property type="term" value="F:structural constituent of ribosome"/>
    <property type="evidence" value="ECO:0007669"/>
    <property type="project" value="InterPro"/>
</dbReference>
<evidence type="ECO:0000256" key="5">
    <source>
        <dbReference type="SAM" id="MobiDB-lite"/>
    </source>
</evidence>
<dbReference type="Pfam" id="PF00411">
    <property type="entry name" value="Ribosomal_S11"/>
    <property type="match status" value="1"/>
</dbReference>
<feature type="compositionally biased region" description="Basic residues" evidence="5">
    <location>
        <begin position="665"/>
        <end position="674"/>
    </location>
</feature>
<dbReference type="FunFam" id="3.30.420.80:FF:000002">
    <property type="entry name" value="40S ribosomal protein S14"/>
    <property type="match status" value="1"/>
</dbReference>
<reference evidence="7 8" key="1">
    <citation type="journal article" date="2015" name="Genome Biol. Evol.">
        <title>Comparative Genomics of a Bacterivorous Green Alga Reveals Evolutionary Causalities and Consequences of Phago-Mixotrophic Mode of Nutrition.</title>
        <authorList>
            <person name="Burns J.A."/>
            <person name="Paasch A."/>
            <person name="Narechania A."/>
            <person name="Kim E."/>
        </authorList>
    </citation>
    <scope>NUCLEOTIDE SEQUENCE [LARGE SCALE GENOMIC DNA]</scope>
    <source>
        <strain evidence="7 8">PLY_AMNH</strain>
    </source>
</reference>
<dbReference type="GO" id="GO:1990904">
    <property type="term" value="C:ribonucleoprotein complex"/>
    <property type="evidence" value="ECO:0007669"/>
    <property type="project" value="UniProtKB-KW"/>
</dbReference>